<dbReference type="InterPro" id="IPR037081">
    <property type="entry name" value="Hyp_TM1506"/>
</dbReference>
<accession>A0AAU8A5A2</accession>
<proteinExistence type="predicted"/>
<dbReference type="EMBL" id="CP117826">
    <property type="protein sequence ID" value="XCC61328.1"/>
    <property type="molecule type" value="Genomic_DNA"/>
</dbReference>
<dbReference type="Pfam" id="PF08973">
    <property type="entry name" value="TM1506"/>
    <property type="match status" value="1"/>
</dbReference>
<dbReference type="GO" id="GO:0003824">
    <property type="term" value="F:catalytic activity"/>
    <property type="evidence" value="ECO:0007669"/>
    <property type="project" value="InterPro"/>
</dbReference>
<evidence type="ECO:0000313" key="1">
    <source>
        <dbReference type="EMBL" id="XCC61328.1"/>
    </source>
</evidence>
<dbReference type="InterPro" id="IPR015067">
    <property type="entry name" value="DUF1893_TM1506-like"/>
</dbReference>
<dbReference type="SUPFAM" id="SSF53927">
    <property type="entry name" value="Cytidine deaminase-like"/>
    <property type="match status" value="1"/>
</dbReference>
<name>A0AAU8A5A2_9FIRM</name>
<sequence length="145" mass="15256">MRDIEHAKSLLASENCSCVLVKGNSISISRKTGILPLVEFLSSGADLTGFSAADKIVGRAAAFLFVLLGVREIYASVMSGAALPVLQQSGIAYSYGILTPSIENRAGTGPCPMEKAVAGICTPQEAFAAVRHTLEALRKKQEESV</sequence>
<dbReference type="Gene3D" id="3.40.140.30">
    <property type="entry name" value="Hypothetical protein TM1506"/>
    <property type="match status" value="1"/>
</dbReference>
<dbReference type="RefSeq" id="WP_079546504.1">
    <property type="nucleotide sequence ID" value="NZ_CP117826.1"/>
</dbReference>
<dbReference type="AlphaFoldDB" id="A0AAU8A5A2"/>
<organism evidence="1">
    <name type="scientific">Christensenella massiliensis</name>
    <dbReference type="NCBI Taxonomy" id="1805714"/>
    <lineage>
        <taxon>Bacteria</taxon>
        <taxon>Bacillati</taxon>
        <taxon>Bacillota</taxon>
        <taxon>Clostridia</taxon>
        <taxon>Christensenellales</taxon>
        <taxon>Christensenellaceae</taxon>
        <taxon>Christensenella</taxon>
    </lineage>
</organism>
<gene>
    <name evidence="1" type="ORF">PUP29_07240</name>
</gene>
<reference evidence="1" key="1">
    <citation type="submission" date="2023-02" db="EMBL/GenBank/DDBJ databases">
        <title>Gut commensal Christensenella minuta modulates host metabolism via a new class of secondary bile acids.</title>
        <authorList>
            <person name="Liu C."/>
        </authorList>
    </citation>
    <scope>NUCLEOTIDE SEQUENCE</scope>
    <source>
        <strain evidence="1">CA70</strain>
    </source>
</reference>
<protein>
    <submittedName>
        <fullName evidence="1">DUF1893 domain-containing protein</fullName>
    </submittedName>
</protein>
<dbReference type="InterPro" id="IPR016193">
    <property type="entry name" value="Cytidine_deaminase-like"/>
</dbReference>